<dbReference type="GO" id="GO:0009888">
    <property type="term" value="P:tissue development"/>
    <property type="evidence" value="ECO:0007669"/>
    <property type="project" value="TreeGrafter"/>
</dbReference>
<accession>A0A3P8WC86</accession>
<dbReference type="SUPFAM" id="SSF57196">
    <property type="entry name" value="EGF/Laminin"/>
    <property type="match status" value="2"/>
</dbReference>
<evidence type="ECO:0000259" key="9">
    <source>
        <dbReference type="PROSITE" id="PS51115"/>
    </source>
</evidence>
<keyword evidence="5 6" id="KW-0424">Laminin EGF-like domain</keyword>
<dbReference type="AlphaFoldDB" id="A0A3P8WC86"/>
<feature type="domain" description="Laminin IV type A" evidence="9">
    <location>
        <begin position="137"/>
        <end position="308"/>
    </location>
</feature>
<dbReference type="SMART" id="SM00180">
    <property type="entry name" value="EGF_Lam"/>
    <property type="match status" value="5"/>
</dbReference>
<dbReference type="Pfam" id="PF00052">
    <property type="entry name" value="Laminin_B"/>
    <property type="match status" value="1"/>
</dbReference>
<dbReference type="PANTHER" id="PTHR10574">
    <property type="entry name" value="NETRIN/LAMININ-RELATED"/>
    <property type="match status" value="1"/>
</dbReference>
<reference evidence="10" key="1">
    <citation type="submission" date="2025-08" db="UniProtKB">
        <authorList>
            <consortium name="Ensembl"/>
        </authorList>
    </citation>
    <scope>IDENTIFICATION</scope>
</reference>
<keyword evidence="7" id="KW-0175">Coiled coil</keyword>
<dbReference type="GO" id="GO:0005604">
    <property type="term" value="C:basement membrane"/>
    <property type="evidence" value="ECO:0007669"/>
    <property type="project" value="UniProtKB-ARBA"/>
</dbReference>
<evidence type="ECO:0008006" key="12">
    <source>
        <dbReference type="Google" id="ProtNLM"/>
    </source>
</evidence>
<feature type="disulfide bond" evidence="6">
    <location>
        <begin position="454"/>
        <end position="463"/>
    </location>
</feature>
<name>A0A3P8WC86_CYNSE</name>
<keyword evidence="4" id="KW-0325">Glycoprotein</keyword>
<dbReference type="PROSITE" id="PS50027">
    <property type="entry name" value="EGF_LAM_2"/>
    <property type="match status" value="1"/>
</dbReference>
<dbReference type="GeneTree" id="ENSGT00940000158069"/>
<dbReference type="InParanoid" id="A0A3P8WC86"/>
<evidence type="ECO:0000256" key="1">
    <source>
        <dbReference type="ARBA" id="ARBA00022729"/>
    </source>
</evidence>
<dbReference type="Ensembl" id="ENSCSET00000023567.1">
    <property type="protein sequence ID" value="ENSCSEP00000023261.1"/>
    <property type="gene ID" value="ENSCSEG00000014823.1"/>
</dbReference>
<dbReference type="STRING" id="244447.ENSCSEP00000023261"/>
<dbReference type="InterPro" id="IPR000034">
    <property type="entry name" value="Laminin_IV"/>
</dbReference>
<organism evidence="10 11">
    <name type="scientific">Cynoglossus semilaevis</name>
    <name type="common">Tongue sole</name>
    <dbReference type="NCBI Taxonomy" id="244447"/>
    <lineage>
        <taxon>Eukaryota</taxon>
        <taxon>Metazoa</taxon>
        <taxon>Chordata</taxon>
        <taxon>Craniata</taxon>
        <taxon>Vertebrata</taxon>
        <taxon>Euteleostomi</taxon>
        <taxon>Actinopterygii</taxon>
        <taxon>Neopterygii</taxon>
        <taxon>Teleostei</taxon>
        <taxon>Neoteleostei</taxon>
        <taxon>Acanthomorphata</taxon>
        <taxon>Carangaria</taxon>
        <taxon>Pleuronectiformes</taxon>
        <taxon>Pleuronectoidei</taxon>
        <taxon>Cynoglossidae</taxon>
        <taxon>Cynoglossinae</taxon>
        <taxon>Cynoglossus</taxon>
    </lineage>
</organism>
<dbReference type="FunFam" id="2.10.25.10:FF:000188">
    <property type="entry name" value="Laminin subunit gamma 2"/>
    <property type="match status" value="2"/>
</dbReference>
<evidence type="ECO:0000256" key="2">
    <source>
        <dbReference type="ARBA" id="ARBA00022737"/>
    </source>
</evidence>
<dbReference type="CDD" id="cd00055">
    <property type="entry name" value="EGF_Lam"/>
    <property type="match status" value="5"/>
</dbReference>
<reference evidence="10" key="2">
    <citation type="submission" date="2025-09" db="UniProtKB">
        <authorList>
            <consortium name="Ensembl"/>
        </authorList>
    </citation>
    <scope>IDENTIFICATION</scope>
</reference>
<evidence type="ECO:0000313" key="11">
    <source>
        <dbReference type="Proteomes" id="UP000265120"/>
    </source>
</evidence>
<dbReference type="GO" id="GO:0007411">
    <property type="term" value="P:axon guidance"/>
    <property type="evidence" value="ECO:0007669"/>
    <property type="project" value="TreeGrafter"/>
</dbReference>
<evidence type="ECO:0000256" key="6">
    <source>
        <dbReference type="PROSITE-ProRule" id="PRU00460"/>
    </source>
</evidence>
<dbReference type="InterPro" id="IPR050440">
    <property type="entry name" value="Laminin/Netrin_ECM"/>
</dbReference>
<dbReference type="OMA" id="ARWVQTC"/>
<keyword evidence="2" id="KW-0677">Repeat</keyword>
<dbReference type="Pfam" id="PF00053">
    <property type="entry name" value="EGF_laminin"/>
    <property type="match status" value="4"/>
</dbReference>
<dbReference type="Proteomes" id="UP000265120">
    <property type="component" value="Unassembled WGS sequence"/>
</dbReference>
<feature type="domain" description="Laminin EGF-like" evidence="8">
    <location>
        <begin position="430"/>
        <end position="481"/>
    </location>
</feature>
<sequence>SEGKCVCVCVCVWYHGVRCQCNGRSRYCLWDDKGLHCVDCQGNTEGRHCESCKAGFYQQVAGQSCVPCSCDPTGSVSNTCDSRGRCSCRDGVQGDKCNIQREDSGSQTPLCFCYGHSSSCSASSGYSAHNISSTFQHGTDGWTVASSHGVRPSDVHFRWSPSHGDLEVISKNSLPVYLYAPDQFLGNHLFSYGQNLSFSLRLDRGVRHPSTNDVILEGGGLKVSASLGDLRSIVPCGQKIHYSFRLDEQPSSRWRPQLSSLQFQTLLQNLTAIKIRATFGEKGRAYLDNVHLTSAQRSNGVPAAWVRTCICPKGYEGEFCQHCSAGFRRRVPADGAFSTCEPCNCSGGSCDQLTGDCYSADETHQDHSCAQGFYRDFWKICVKCPCPQGVSCFLPAGSLEPQCYHCPIGTTGPNCNICQEGYYGTPCRPCQCNGHIDISVAGSCDQQSGECLKCMNNTRGQHCEMCLNGFYHNRATDVCKPCNCDFHGSESRQCDDFGLCRCRAGFEGDRCQRLSCPSCFSPIKTQKNLQGRLSTISRGQLLEGQNLQNLDSDVDVLRLKQEKLNFVLLYFLLLSPPSPLTPLSVSSRHQGTADTVEETSDSALKDSEQSLVLVRALMNREQKVQKQITDLETLKDSLKKDLDQDVSDFEVLQDRVQRNVAAGHCTELMWFASGFDKQMNHSRALADVTIARLPEINATIQEAISDNTDTLSVLGNVGSDYNDALGLMGELQSLGMLGTLPPYGDLVSDATKLNTTAKELETEAADLSKTIKRETLNSKTLRKKYKPGATVDEDRLRQLEEALAKAQVEVDSSLRPRLQDMEQQENAMRRHLVAVNVDINNIQWDITNLEDILNTVPSGCFNSQPIEAP</sequence>
<dbReference type="PROSITE" id="PS01248">
    <property type="entry name" value="EGF_LAM_1"/>
    <property type="match status" value="2"/>
</dbReference>
<feature type="coiled-coil region" evidence="7">
    <location>
        <begin position="614"/>
        <end position="641"/>
    </location>
</feature>
<dbReference type="SMART" id="SM00281">
    <property type="entry name" value="LamB"/>
    <property type="match status" value="1"/>
</dbReference>
<evidence type="ECO:0000256" key="3">
    <source>
        <dbReference type="ARBA" id="ARBA00023157"/>
    </source>
</evidence>
<protein>
    <recommendedName>
        <fullName evidence="12">Laminin, gamma 2</fullName>
    </recommendedName>
</protein>
<dbReference type="PANTHER" id="PTHR10574:SF270">
    <property type="entry name" value="LAMININ SUBUNIT GAMMA-1"/>
    <property type="match status" value="1"/>
</dbReference>
<keyword evidence="3 6" id="KW-1015">Disulfide bond</keyword>
<evidence type="ECO:0000256" key="5">
    <source>
        <dbReference type="ARBA" id="ARBA00023292"/>
    </source>
</evidence>
<evidence type="ECO:0000256" key="7">
    <source>
        <dbReference type="SAM" id="Coils"/>
    </source>
</evidence>
<evidence type="ECO:0000259" key="8">
    <source>
        <dbReference type="PROSITE" id="PS50027"/>
    </source>
</evidence>
<dbReference type="InterPro" id="IPR056863">
    <property type="entry name" value="LMN_ATRN_NET-like_EGF"/>
</dbReference>
<dbReference type="PROSITE" id="PS51115">
    <property type="entry name" value="LAMININ_IVA"/>
    <property type="match status" value="1"/>
</dbReference>
<evidence type="ECO:0000256" key="4">
    <source>
        <dbReference type="ARBA" id="ARBA00023180"/>
    </source>
</evidence>
<dbReference type="Pfam" id="PF24973">
    <property type="entry name" value="EGF_LMN_ATRN"/>
    <property type="match status" value="1"/>
</dbReference>
<dbReference type="InterPro" id="IPR002049">
    <property type="entry name" value="LE_dom"/>
</dbReference>
<dbReference type="GO" id="GO:0009887">
    <property type="term" value="P:animal organ morphogenesis"/>
    <property type="evidence" value="ECO:0007669"/>
    <property type="project" value="TreeGrafter"/>
</dbReference>
<keyword evidence="11" id="KW-1185">Reference proteome</keyword>
<proteinExistence type="predicted"/>
<feature type="coiled-coil region" evidence="7">
    <location>
        <begin position="750"/>
        <end position="809"/>
    </location>
</feature>
<keyword evidence="1" id="KW-0732">Signal</keyword>
<comment type="caution">
    <text evidence="6">Lacks conserved residue(s) required for the propagation of feature annotation.</text>
</comment>
<dbReference type="Gene3D" id="2.10.25.10">
    <property type="entry name" value="Laminin"/>
    <property type="match status" value="4"/>
</dbReference>
<evidence type="ECO:0000313" key="10">
    <source>
        <dbReference type="Ensembl" id="ENSCSEP00000023261.1"/>
    </source>
</evidence>